<sequence>MVSKKSTRKITNLNTTFSKKISNLSPMIKNDILKEIKLKKVFTSLSISCLLNIKHSIILHIIEKLMFEKHLILIQYSTKEKFYILINPDII</sequence>
<dbReference type="EMBL" id="CP006628">
    <property type="protein sequence ID" value="AIB09806.1"/>
    <property type="molecule type" value="Genomic_DNA"/>
</dbReference>
<accession>A0A060D778</accession>
<geneLocation type="nucleomorph" evidence="1"/>
<organism evidence="1 2">
    <name type="scientific">Lotharella oceanica</name>
    <dbReference type="NCBI Taxonomy" id="641309"/>
    <lineage>
        <taxon>Eukaryota</taxon>
        <taxon>Sar</taxon>
        <taxon>Rhizaria</taxon>
        <taxon>Cercozoa</taxon>
        <taxon>Chlorarachniophyceae</taxon>
        <taxon>Lotharella</taxon>
    </lineage>
</organism>
<evidence type="ECO:0008006" key="3">
    <source>
        <dbReference type="Google" id="ProtNLM"/>
    </source>
</evidence>
<gene>
    <name evidence="1" type="ORF">M951_chr2110</name>
</gene>
<protein>
    <recommendedName>
        <fullName evidence="3">40S ribosomal protein S25</fullName>
    </recommendedName>
</protein>
<reference evidence="1 2" key="1">
    <citation type="journal article" date="2014" name="BMC Genomics">
        <title>Nucleomorph and plastid genome sequences of the chlorarachniophyte Lotharella oceanica: convergent reductive evolution and frequent recombination in nucleomorph-bearing algae.</title>
        <authorList>
            <person name="Tanifuji G."/>
            <person name="Onodera N.T."/>
            <person name="Brown M.W."/>
            <person name="Curtis B.A."/>
            <person name="Roger A.J."/>
            <person name="Ka-Shu Wong G."/>
            <person name="Melkonian M."/>
            <person name="Archibald J.M."/>
        </authorList>
    </citation>
    <scope>NUCLEOTIDE SEQUENCE [LARGE SCALE GENOMIC DNA]</scope>
    <source>
        <strain evidence="1 2">CCMP622</strain>
    </source>
</reference>
<dbReference type="AlphaFoldDB" id="A0A060D778"/>
<keyword evidence="1" id="KW-0542">Nucleomorph</keyword>
<evidence type="ECO:0000313" key="1">
    <source>
        <dbReference type="EMBL" id="AIB09806.1"/>
    </source>
</evidence>
<proteinExistence type="predicted"/>
<evidence type="ECO:0000313" key="2">
    <source>
        <dbReference type="Proteomes" id="UP000243670"/>
    </source>
</evidence>
<name>A0A060D778_9EUKA</name>
<dbReference type="Proteomes" id="UP000243670">
    <property type="component" value="Nucleomorph 2"/>
</dbReference>